<dbReference type="GO" id="GO:0003887">
    <property type="term" value="F:DNA-directed DNA polymerase activity"/>
    <property type="evidence" value="ECO:0007669"/>
    <property type="project" value="UniProtKB-KW"/>
</dbReference>
<keyword evidence="3" id="KW-0808">Transferase</keyword>
<evidence type="ECO:0000256" key="8">
    <source>
        <dbReference type="ARBA" id="ARBA00049244"/>
    </source>
</evidence>
<proteinExistence type="inferred from homology"/>
<gene>
    <name evidence="10" type="ORF">PENTCL1PPCAC_16228</name>
</gene>
<dbReference type="GO" id="GO:0000166">
    <property type="term" value="F:nucleotide binding"/>
    <property type="evidence" value="ECO:0007669"/>
    <property type="project" value="InterPro"/>
</dbReference>
<evidence type="ECO:0000313" key="10">
    <source>
        <dbReference type="EMBL" id="GMS94053.1"/>
    </source>
</evidence>
<evidence type="ECO:0000313" key="11">
    <source>
        <dbReference type="Proteomes" id="UP001432027"/>
    </source>
</evidence>
<protein>
    <recommendedName>
        <fullName evidence="2">DNA-directed DNA polymerase</fullName>
        <ecNumber evidence="2">2.7.7.7</ecNumber>
    </recommendedName>
</protein>
<comment type="catalytic activity">
    <reaction evidence="8">
        <text>DNA(n) + a 2'-deoxyribonucleoside 5'-triphosphate = DNA(n+1) + diphosphate</text>
        <dbReference type="Rhea" id="RHEA:22508"/>
        <dbReference type="Rhea" id="RHEA-COMP:17339"/>
        <dbReference type="Rhea" id="RHEA-COMP:17340"/>
        <dbReference type="ChEBI" id="CHEBI:33019"/>
        <dbReference type="ChEBI" id="CHEBI:61560"/>
        <dbReference type="ChEBI" id="CHEBI:173112"/>
        <dbReference type="EC" id="2.7.7.7"/>
    </reaction>
</comment>
<reference evidence="10" key="1">
    <citation type="submission" date="2023-10" db="EMBL/GenBank/DDBJ databases">
        <title>Genome assembly of Pristionchus species.</title>
        <authorList>
            <person name="Yoshida K."/>
            <person name="Sommer R.J."/>
        </authorList>
    </citation>
    <scope>NUCLEOTIDE SEQUENCE</scope>
    <source>
        <strain evidence="10">RS0144</strain>
    </source>
</reference>
<evidence type="ECO:0000256" key="7">
    <source>
        <dbReference type="ARBA" id="ARBA00023125"/>
    </source>
</evidence>
<feature type="non-terminal residue" evidence="10">
    <location>
        <position position="101"/>
    </location>
</feature>
<accession>A0AAV5TII5</accession>
<dbReference type="InterPro" id="IPR012337">
    <property type="entry name" value="RNaseH-like_sf"/>
</dbReference>
<keyword evidence="7" id="KW-0238">DNA-binding</keyword>
<comment type="similarity">
    <text evidence="1">Belongs to the DNA polymerase type-B family.</text>
</comment>
<name>A0AAV5TII5_9BILA</name>
<feature type="non-terminal residue" evidence="10">
    <location>
        <position position="1"/>
    </location>
</feature>
<evidence type="ECO:0000256" key="6">
    <source>
        <dbReference type="ARBA" id="ARBA00022932"/>
    </source>
</evidence>
<organism evidence="10 11">
    <name type="scientific">Pristionchus entomophagus</name>
    <dbReference type="NCBI Taxonomy" id="358040"/>
    <lineage>
        <taxon>Eukaryota</taxon>
        <taxon>Metazoa</taxon>
        <taxon>Ecdysozoa</taxon>
        <taxon>Nematoda</taxon>
        <taxon>Chromadorea</taxon>
        <taxon>Rhabditida</taxon>
        <taxon>Rhabditina</taxon>
        <taxon>Diplogasteromorpha</taxon>
        <taxon>Diplogasteroidea</taxon>
        <taxon>Neodiplogasteridae</taxon>
        <taxon>Pristionchus</taxon>
    </lineage>
</organism>
<dbReference type="GO" id="GO:0003677">
    <property type="term" value="F:DNA binding"/>
    <property type="evidence" value="ECO:0007669"/>
    <property type="project" value="UniProtKB-KW"/>
</dbReference>
<dbReference type="EMBL" id="BTSX01000004">
    <property type="protein sequence ID" value="GMS94053.1"/>
    <property type="molecule type" value="Genomic_DNA"/>
</dbReference>
<dbReference type="GO" id="GO:0006260">
    <property type="term" value="P:DNA replication"/>
    <property type="evidence" value="ECO:0007669"/>
    <property type="project" value="UniProtKB-KW"/>
</dbReference>
<keyword evidence="4" id="KW-0548">Nucleotidyltransferase</keyword>
<keyword evidence="5" id="KW-0235">DNA replication</keyword>
<feature type="domain" description="DNA-directed DNA polymerase family B mitochondria/virus" evidence="9">
    <location>
        <begin position="10"/>
        <end position="100"/>
    </location>
</feature>
<dbReference type="Proteomes" id="UP001432027">
    <property type="component" value="Unassembled WGS sequence"/>
</dbReference>
<evidence type="ECO:0000256" key="2">
    <source>
        <dbReference type="ARBA" id="ARBA00012417"/>
    </source>
</evidence>
<sequence length="101" mass="11908">TEFTEKQRGFNTFMMKDSYKMIICPLVDFPKHLGIECGSKGVFPYHANHPEFYGKEQDGLPPEEYSGKFNKKKRAEYEEHKASLPAGYRFNMEQELLQYCR</sequence>
<dbReference type="EC" id="2.7.7.7" evidence="2"/>
<evidence type="ECO:0000256" key="5">
    <source>
        <dbReference type="ARBA" id="ARBA00022705"/>
    </source>
</evidence>
<evidence type="ECO:0000256" key="3">
    <source>
        <dbReference type="ARBA" id="ARBA00022679"/>
    </source>
</evidence>
<comment type="caution">
    <text evidence="10">The sequence shown here is derived from an EMBL/GenBank/DDBJ whole genome shotgun (WGS) entry which is preliminary data.</text>
</comment>
<keyword evidence="6" id="KW-0239">DNA-directed DNA polymerase</keyword>
<dbReference type="Pfam" id="PF03175">
    <property type="entry name" value="DNA_pol_B_2"/>
    <property type="match status" value="1"/>
</dbReference>
<evidence type="ECO:0000256" key="1">
    <source>
        <dbReference type="ARBA" id="ARBA00005755"/>
    </source>
</evidence>
<dbReference type="SUPFAM" id="SSF53098">
    <property type="entry name" value="Ribonuclease H-like"/>
    <property type="match status" value="1"/>
</dbReference>
<evidence type="ECO:0000256" key="4">
    <source>
        <dbReference type="ARBA" id="ARBA00022695"/>
    </source>
</evidence>
<evidence type="ECO:0000259" key="9">
    <source>
        <dbReference type="Pfam" id="PF03175"/>
    </source>
</evidence>
<dbReference type="InterPro" id="IPR004868">
    <property type="entry name" value="DNA-dir_DNA_pol_B_mt/vir"/>
</dbReference>
<keyword evidence="11" id="KW-1185">Reference proteome</keyword>
<dbReference type="AlphaFoldDB" id="A0AAV5TII5"/>